<protein>
    <submittedName>
        <fullName evidence="1">Uncharacterized protein</fullName>
    </submittedName>
</protein>
<sequence>MHNRFSHLTTQLNTECVLLREYKRKTRGKLPTGSELRFDQFSKICLRVVTRLNVIVFWITRQPLHAPATMTFRLFKQCSGQPGSGRDIKRRSLAISRSDQRPEEIILAWG</sequence>
<organism evidence="1 2">
    <name type="scientific">Araneus ventricosus</name>
    <name type="common">Orbweaver spider</name>
    <name type="synonym">Epeira ventricosa</name>
    <dbReference type="NCBI Taxonomy" id="182803"/>
    <lineage>
        <taxon>Eukaryota</taxon>
        <taxon>Metazoa</taxon>
        <taxon>Ecdysozoa</taxon>
        <taxon>Arthropoda</taxon>
        <taxon>Chelicerata</taxon>
        <taxon>Arachnida</taxon>
        <taxon>Araneae</taxon>
        <taxon>Araneomorphae</taxon>
        <taxon>Entelegynae</taxon>
        <taxon>Araneoidea</taxon>
        <taxon>Araneidae</taxon>
        <taxon>Araneus</taxon>
    </lineage>
</organism>
<accession>A0A4Y2IYN4</accession>
<name>A0A4Y2IYN4_ARAVE</name>
<proteinExistence type="predicted"/>
<reference evidence="1 2" key="1">
    <citation type="journal article" date="2019" name="Sci. Rep.">
        <title>Orb-weaving spider Araneus ventricosus genome elucidates the spidroin gene catalogue.</title>
        <authorList>
            <person name="Kono N."/>
            <person name="Nakamura H."/>
            <person name="Ohtoshi R."/>
            <person name="Moran D.A.P."/>
            <person name="Shinohara A."/>
            <person name="Yoshida Y."/>
            <person name="Fujiwara M."/>
            <person name="Mori M."/>
            <person name="Tomita M."/>
            <person name="Arakawa K."/>
        </authorList>
    </citation>
    <scope>NUCLEOTIDE SEQUENCE [LARGE SCALE GENOMIC DNA]</scope>
</reference>
<keyword evidence="2" id="KW-1185">Reference proteome</keyword>
<dbReference type="AlphaFoldDB" id="A0A4Y2IYN4"/>
<evidence type="ECO:0000313" key="2">
    <source>
        <dbReference type="Proteomes" id="UP000499080"/>
    </source>
</evidence>
<dbReference type="Proteomes" id="UP000499080">
    <property type="component" value="Unassembled WGS sequence"/>
</dbReference>
<dbReference type="EMBL" id="BGPR01003045">
    <property type="protein sequence ID" value="GBM82947.1"/>
    <property type="molecule type" value="Genomic_DNA"/>
</dbReference>
<evidence type="ECO:0000313" key="1">
    <source>
        <dbReference type="EMBL" id="GBM82947.1"/>
    </source>
</evidence>
<comment type="caution">
    <text evidence="1">The sequence shown here is derived from an EMBL/GenBank/DDBJ whole genome shotgun (WGS) entry which is preliminary data.</text>
</comment>
<gene>
    <name evidence="1" type="ORF">AVEN_68097_1</name>
</gene>